<gene>
    <name evidence="3" type="ORF">SDC9_07412</name>
</gene>
<accession>A0A644T4H2</accession>
<sequence length="728" mass="76507">MAEQEITIQISTEVDDSSLESLNDTLQQLTEQGFEINIDSSPIEDVANSAEDAATSLGDAADSAEELGNNIPTGNGFEEVADGAENTSDSLDNANQSNNALTAGASALAGVGLASTLLGWADSSGNVASQWSRMGLAMQSTGLTAEQVQQKYSPVVSQIADDTGRAGGQIREFFIQMAGAGVTNSKILTDSFEGIAGAAYVTGHDVNNLGEMFTRLTMTGKLVPKQLATNFKLNLSDIGSAMRQLGYDVGNGEEEIKKSFADMDANTRAKVLGTALSLKGGAKANEQYKQSWDGMKQQADKASAGLFKFAGDLLLPTLIPALQLATGGINKLTGAFRDAPKPVQSILGVLGTLSAGFIVLVLAISSIRSAWSLLQIGKTIGDLRNLGNAALHPIQTLQKLKVAVNGVGPATRVEQVKRSFQNLGQTVTGVGGRIKSTLSGVGQSIVSLASNAGSKLKTLATAFADSGKQALIAAGTYVKNGLAAAANAVRTGIMTAATWLATAAQTALNFVMAINPIFLVIMAVAALVAALVYLYYNNEQVRNAVNALGNGLKMVGQIIYGALIGAWNALKAIVMNVVNSTISCFNTFKSNTMGVVNAIIGAWNKFKSGVNNAINAVKGFIEGLVSKFEWLKSMVMPLIQPIIDGINAIKSGWDYVTGSGGSPWEVTHNNGYAGSPFEETGTKTQTNNNNPNGNTYIFKSLYMDKDFANHVINVIDRRDELERMRTGA</sequence>
<feature type="transmembrane region" description="Helical" evidence="2">
    <location>
        <begin position="346"/>
        <end position="364"/>
    </location>
</feature>
<comment type="caution">
    <text evidence="3">The sequence shown here is derived from an EMBL/GenBank/DDBJ whole genome shotgun (WGS) entry which is preliminary data.</text>
</comment>
<keyword evidence="2" id="KW-1133">Transmembrane helix</keyword>
<evidence type="ECO:0000256" key="2">
    <source>
        <dbReference type="SAM" id="Phobius"/>
    </source>
</evidence>
<protein>
    <recommendedName>
        <fullName evidence="4">Phage tail tape measure protein domain-containing protein</fullName>
    </recommendedName>
</protein>
<proteinExistence type="predicted"/>
<evidence type="ECO:0000256" key="1">
    <source>
        <dbReference type="SAM" id="MobiDB-lite"/>
    </source>
</evidence>
<evidence type="ECO:0000313" key="3">
    <source>
        <dbReference type="EMBL" id="MPL61823.1"/>
    </source>
</evidence>
<keyword evidence="2" id="KW-0812">Transmembrane</keyword>
<organism evidence="3">
    <name type="scientific">bioreactor metagenome</name>
    <dbReference type="NCBI Taxonomy" id="1076179"/>
    <lineage>
        <taxon>unclassified sequences</taxon>
        <taxon>metagenomes</taxon>
        <taxon>ecological metagenomes</taxon>
    </lineage>
</organism>
<feature type="compositionally biased region" description="Polar residues" evidence="1">
    <location>
        <begin position="85"/>
        <end position="95"/>
    </location>
</feature>
<reference evidence="3" key="1">
    <citation type="submission" date="2019-08" db="EMBL/GenBank/DDBJ databases">
        <authorList>
            <person name="Kucharzyk K."/>
            <person name="Murdoch R.W."/>
            <person name="Higgins S."/>
            <person name="Loffler F."/>
        </authorList>
    </citation>
    <scope>NUCLEOTIDE SEQUENCE</scope>
</reference>
<dbReference type="EMBL" id="VSSQ01000016">
    <property type="protein sequence ID" value="MPL61823.1"/>
    <property type="molecule type" value="Genomic_DNA"/>
</dbReference>
<name>A0A644T4H2_9ZZZZ</name>
<feature type="transmembrane region" description="Helical" evidence="2">
    <location>
        <begin position="517"/>
        <end position="536"/>
    </location>
</feature>
<feature type="region of interest" description="Disordered" evidence="1">
    <location>
        <begin position="51"/>
        <end position="95"/>
    </location>
</feature>
<keyword evidence="2" id="KW-0472">Membrane</keyword>
<evidence type="ECO:0008006" key="4">
    <source>
        <dbReference type="Google" id="ProtNLM"/>
    </source>
</evidence>
<dbReference type="AlphaFoldDB" id="A0A644T4H2"/>